<dbReference type="InterPro" id="IPR002563">
    <property type="entry name" value="Flavin_Rdtase-like_dom"/>
</dbReference>
<dbReference type="STRING" id="582899.Hden_0739"/>
<evidence type="ECO:0000256" key="4">
    <source>
        <dbReference type="ARBA" id="ARBA00038054"/>
    </source>
</evidence>
<organism evidence="6 7">
    <name type="scientific">Hyphomicrobium denitrificans (strain ATCC 51888 / DSM 1869 / NCIMB 11706 / TK 0415)</name>
    <dbReference type="NCBI Taxonomy" id="582899"/>
    <lineage>
        <taxon>Bacteria</taxon>
        <taxon>Pseudomonadati</taxon>
        <taxon>Pseudomonadota</taxon>
        <taxon>Alphaproteobacteria</taxon>
        <taxon>Hyphomicrobiales</taxon>
        <taxon>Hyphomicrobiaceae</taxon>
        <taxon>Hyphomicrobium</taxon>
    </lineage>
</organism>
<sequence length="214" mass="22838">MELDFDVMSAAQRFAFLTGAVVPRPIALISTLNPAGDCNAAPYTFFGLAGSDPPVVSVTVFPTADNRMKDTAANILRVNEFVVNLVSEELAGAMNVTCIDAPAGVSELQLAGLTSAPSVKIATPRIAQSPISLECVLHSIVPLGAKQSIILGRIVYAHIRDEFLLDAKAPLIDTPAMHLIGGMHGTSWYTRTADLFSMDRPVWSDWIKQGKASS</sequence>
<dbReference type="GO" id="GO:0016646">
    <property type="term" value="F:oxidoreductase activity, acting on the CH-NH group of donors, NAD or NADP as acceptor"/>
    <property type="evidence" value="ECO:0007669"/>
    <property type="project" value="UniProtKB-ARBA"/>
</dbReference>
<dbReference type="SMART" id="SM00903">
    <property type="entry name" value="Flavin_Reduct"/>
    <property type="match status" value="1"/>
</dbReference>
<keyword evidence="3" id="KW-0288">FMN</keyword>
<keyword evidence="7" id="KW-1185">Reference proteome</keyword>
<accession>D8JTJ6</accession>
<evidence type="ECO:0000256" key="3">
    <source>
        <dbReference type="ARBA" id="ARBA00022643"/>
    </source>
</evidence>
<keyword evidence="2" id="KW-0285">Flavoprotein</keyword>
<evidence type="ECO:0000256" key="1">
    <source>
        <dbReference type="ARBA" id="ARBA00001917"/>
    </source>
</evidence>
<dbReference type="SUPFAM" id="SSF50475">
    <property type="entry name" value="FMN-binding split barrel"/>
    <property type="match status" value="1"/>
</dbReference>
<feature type="domain" description="Flavin reductase like" evidence="5">
    <location>
        <begin position="19"/>
        <end position="174"/>
    </location>
</feature>
<dbReference type="RefSeq" id="WP_013214773.1">
    <property type="nucleotide sequence ID" value="NC_014313.1"/>
</dbReference>
<dbReference type="GO" id="GO:0010181">
    <property type="term" value="F:FMN binding"/>
    <property type="evidence" value="ECO:0007669"/>
    <property type="project" value="InterPro"/>
</dbReference>
<dbReference type="eggNOG" id="COG1853">
    <property type="taxonomic scope" value="Bacteria"/>
</dbReference>
<dbReference type="Gene3D" id="2.30.110.10">
    <property type="entry name" value="Electron Transport, Fmn-binding Protein, Chain A"/>
    <property type="match status" value="1"/>
</dbReference>
<dbReference type="OrthoDB" id="9783347at2"/>
<comment type="cofactor">
    <cofactor evidence="1">
        <name>FMN</name>
        <dbReference type="ChEBI" id="CHEBI:58210"/>
    </cofactor>
</comment>
<dbReference type="PANTHER" id="PTHR33798:SF5">
    <property type="entry name" value="FLAVIN REDUCTASE LIKE DOMAIN-CONTAINING PROTEIN"/>
    <property type="match status" value="1"/>
</dbReference>
<comment type="similarity">
    <text evidence="4">Belongs to the flavoredoxin family.</text>
</comment>
<dbReference type="InterPro" id="IPR012349">
    <property type="entry name" value="Split_barrel_FMN-bd"/>
</dbReference>
<protein>
    <submittedName>
        <fullName evidence="6">Flavin reductase domain protein FMN-binding protein</fullName>
    </submittedName>
</protein>
<reference evidence="7" key="1">
    <citation type="journal article" date="2011" name="J. Bacteriol.">
        <title>Genome sequences of eight morphologically diverse alphaproteobacteria.</title>
        <authorList>
            <consortium name="US DOE Joint Genome Institute"/>
            <person name="Brown P.J."/>
            <person name="Kysela D.T."/>
            <person name="Buechlein A."/>
            <person name="Hemmerich C."/>
            <person name="Brun Y.V."/>
        </authorList>
    </citation>
    <scope>NUCLEOTIDE SEQUENCE [LARGE SCALE GENOMIC DNA]</scope>
    <source>
        <strain evidence="7">ATCC 51888 / DSM 1869 / NCIB 11706 / TK 0415</strain>
    </source>
</reference>
<dbReference type="PANTHER" id="PTHR33798">
    <property type="entry name" value="FLAVOPROTEIN OXYGENASE"/>
    <property type="match status" value="1"/>
</dbReference>
<gene>
    <name evidence="6" type="ordered locus">Hden_0739</name>
</gene>
<evidence type="ECO:0000259" key="5">
    <source>
        <dbReference type="SMART" id="SM00903"/>
    </source>
</evidence>
<evidence type="ECO:0000313" key="6">
    <source>
        <dbReference type="EMBL" id="ADJ22558.1"/>
    </source>
</evidence>
<evidence type="ECO:0000256" key="2">
    <source>
        <dbReference type="ARBA" id="ARBA00022630"/>
    </source>
</evidence>
<dbReference type="KEGG" id="hdn:Hden_0739"/>
<dbReference type="Pfam" id="PF01613">
    <property type="entry name" value="Flavin_Reduct"/>
    <property type="match status" value="1"/>
</dbReference>
<evidence type="ECO:0000313" key="7">
    <source>
        <dbReference type="Proteomes" id="UP000002033"/>
    </source>
</evidence>
<name>D8JTJ6_HYPDA</name>
<dbReference type="Proteomes" id="UP000002033">
    <property type="component" value="Chromosome"/>
</dbReference>
<dbReference type="AlphaFoldDB" id="D8JTJ6"/>
<dbReference type="EMBL" id="CP002083">
    <property type="protein sequence ID" value="ADJ22558.1"/>
    <property type="molecule type" value="Genomic_DNA"/>
</dbReference>
<proteinExistence type="inferred from homology"/>
<dbReference type="HOGENOM" id="CLU_059021_3_1_5"/>